<keyword evidence="1" id="KW-1133">Transmembrane helix</keyword>
<feature type="transmembrane region" description="Helical" evidence="1">
    <location>
        <begin position="38"/>
        <end position="56"/>
    </location>
</feature>
<keyword evidence="4" id="KW-1185">Reference proteome</keyword>
<dbReference type="InterPro" id="IPR009936">
    <property type="entry name" value="DUF1468"/>
</dbReference>
<organism evidence="3 4">
    <name type="scientific">Desulfotruncus arcticus DSM 17038</name>
    <dbReference type="NCBI Taxonomy" id="1121424"/>
    <lineage>
        <taxon>Bacteria</taxon>
        <taxon>Bacillati</taxon>
        <taxon>Bacillota</taxon>
        <taxon>Clostridia</taxon>
        <taxon>Eubacteriales</taxon>
        <taxon>Desulfallaceae</taxon>
        <taxon>Desulfotruncus</taxon>
    </lineage>
</organism>
<feature type="transmembrane region" description="Helical" evidence="1">
    <location>
        <begin position="135"/>
        <end position="153"/>
    </location>
</feature>
<evidence type="ECO:0000256" key="1">
    <source>
        <dbReference type="SAM" id="Phobius"/>
    </source>
</evidence>
<name>A0A1I2PHU9_9FIRM</name>
<dbReference type="RefSeq" id="WP_092469046.1">
    <property type="nucleotide sequence ID" value="NZ_FOOX01000002.1"/>
</dbReference>
<sequence>MARDRVTAVATLLLGIFVIVSGLNMPRAALHRGPGPGDFPLLMGVLLLVLGVALLVNAGRKKASKAPVEVAEAQNEVVQSPDESGRPWIISVGGAVLLLVLYLLLLPLLGFVPATLIFSMAYLVLLYGQRFIQSLAPTVCFTVLCYVLFQIVLKVPLPTFLNR</sequence>
<protein>
    <submittedName>
        <fullName evidence="3">Tripartite tricarboxylate transporter TctB family protein</fullName>
    </submittedName>
</protein>
<evidence type="ECO:0000313" key="4">
    <source>
        <dbReference type="Proteomes" id="UP000199337"/>
    </source>
</evidence>
<keyword evidence="1" id="KW-0472">Membrane</keyword>
<gene>
    <name evidence="3" type="ORF">SAMN05660649_00870</name>
</gene>
<reference evidence="4" key="1">
    <citation type="submission" date="2016-10" db="EMBL/GenBank/DDBJ databases">
        <authorList>
            <person name="Varghese N."/>
            <person name="Submissions S."/>
        </authorList>
    </citation>
    <scope>NUCLEOTIDE SEQUENCE [LARGE SCALE GENOMIC DNA]</scope>
    <source>
        <strain evidence="4">DSM 17038</strain>
    </source>
</reference>
<accession>A0A1I2PHU9</accession>
<dbReference type="STRING" id="341036.SAMN05660649_00870"/>
<proteinExistence type="predicted"/>
<dbReference type="AlphaFoldDB" id="A0A1I2PHU9"/>
<dbReference type="Pfam" id="PF07331">
    <property type="entry name" value="TctB"/>
    <property type="match status" value="1"/>
</dbReference>
<feature type="domain" description="DUF1468" evidence="2">
    <location>
        <begin position="6"/>
        <end position="158"/>
    </location>
</feature>
<keyword evidence="1" id="KW-0812">Transmembrane</keyword>
<evidence type="ECO:0000313" key="3">
    <source>
        <dbReference type="EMBL" id="SFG14699.1"/>
    </source>
</evidence>
<evidence type="ECO:0000259" key="2">
    <source>
        <dbReference type="Pfam" id="PF07331"/>
    </source>
</evidence>
<dbReference type="EMBL" id="FOOX01000002">
    <property type="protein sequence ID" value="SFG14699.1"/>
    <property type="molecule type" value="Genomic_DNA"/>
</dbReference>
<dbReference type="Proteomes" id="UP000199337">
    <property type="component" value="Unassembled WGS sequence"/>
</dbReference>